<reference evidence="2" key="2">
    <citation type="submission" date="2020-06" db="EMBL/GenBank/DDBJ databases">
        <title>Helianthus annuus Genome sequencing and assembly Release 2.</title>
        <authorList>
            <person name="Gouzy J."/>
            <person name="Langlade N."/>
            <person name="Munos S."/>
        </authorList>
    </citation>
    <scope>NUCLEOTIDE SEQUENCE</scope>
    <source>
        <tissue evidence="2">Leaves</tissue>
    </source>
</reference>
<evidence type="ECO:0000313" key="2">
    <source>
        <dbReference type="EMBL" id="KAF5812385.1"/>
    </source>
</evidence>
<reference evidence="2" key="1">
    <citation type="journal article" date="2017" name="Nature">
        <title>The sunflower genome provides insights into oil metabolism, flowering and Asterid evolution.</title>
        <authorList>
            <person name="Badouin H."/>
            <person name="Gouzy J."/>
            <person name="Grassa C.J."/>
            <person name="Murat F."/>
            <person name="Staton S.E."/>
            <person name="Cottret L."/>
            <person name="Lelandais-Briere C."/>
            <person name="Owens G.L."/>
            <person name="Carrere S."/>
            <person name="Mayjonade B."/>
            <person name="Legrand L."/>
            <person name="Gill N."/>
            <person name="Kane N.C."/>
            <person name="Bowers J.E."/>
            <person name="Hubner S."/>
            <person name="Bellec A."/>
            <person name="Berard A."/>
            <person name="Berges H."/>
            <person name="Blanchet N."/>
            <person name="Boniface M.C."/>
            <person name="Brunel D."/>
            <person name="Catrice O."/>
            <person name="Chaidir N."/>
            <person name="Claudel C."/>
            <person name="Donnadieu C."/>
            <person name="Faraut T."/>
            <person name="Fievet G."/>
            <person name="Helmstetter N."/>
            <person name="King M."/>
            <person name="Knapp S.J."/>
            <person name="Lai Z."/>
            <person name="Le Paslier M.C."/>
            <person name="Lippi Y."/>
            <person name="Lorenzon L."/>
            <person name="Mandel J.R."/>
            <person name="Marage G."/>
            <person name="Marchand G."/>
            <person name="Marquand E."/>
            <person name="Bret-Mestries E."/>
            <person name="Morien E."/>
            <person name="Nambeesan S."/>
            <person name="Nguyen T."/>
            <person name="Pegot-Espagnet P."/>
            <person name="Pouilly N."/>
            <person name="Raftis F."/>
            <person name="Sallet E."/>
            <person name="Schiex T."/>
            <person name="Thomas J."/>
            <person name="Vandecasteele C."/>
            <person name="Vares D."/>
            <person name="Vear F."/>
            <person name="Vautrin S."/>
            <person name="Crespi M."/>
            <person name="Mangin B."/>
            <person name="Burke J.M."/>
            <person name="Salse J."/>
            <person name="Munos S."/>
            <person name="Vincourt P."/>
            <person name="Rieseberg L.H."/>
            <person name="Langlade N.B."/>
        </authorList>
    </citation>
    <scope>NUCLEOTIDE SEQUENCE</scope>
    <source>
        <tissue evidence="2">Leaves</tissue>
    </source>
</reference>
<accession>A0A9K3JBI4</accession>
<organism evidence="2 3">
    <name type="scientific">Helianthus annuus</name>
    <name type="common">Common sunflower</name>
    <dbReference type="NCBI Taxonomy" id="4232"/>
    <lineage>
        <taxon>Eukaryota</taxon>
        <taxon>Viridiplantae</taxon>
        <taxon>Streptophyta</taxon>
        <taxon>Embryophyta</taxon>
        <taxon>Tracheophyta</taxon>
        <taxon>Spermatophyta</taxon>
        <taxon>Magnoliopsida</taxon>
        <taxon>eudicotyledons</taxon>
        <taxon>Gunneridae</taxon>
        <taxon>Pentapetalae</taxon>
        <taxon>asterids</taxon>
        <taxon>campanulids</taxon>
        <taxon>Asterales</taxon>
        <taxon>Asteraceae</taxon>
        <taxon>Asteroideae</taxon>
        <taxon>Heliantheae alliance</taxon>
        <taxon>Heliantheae</taxon>
        <taxon>Helianthus</taxon>
    </lineage>
</organism>
<dbReference type="AlphaFoldDB" id="A0A9K3JBI4"/>
<sequence length="77" mass="8676">MELDCRWLLHMRVSTNASALGFATRSAVFGGFLLALIRSLILLMCNQARSLILLHRRLCLIHIKNRAGSDCYPDCQS</sequence>
<dbReference type="Gramene" id="mRNA:HanXRQr2_Chr04g0191991">
    <property type="protein sequence ID" value="mRNA:HanXRQr2_Chr04g0191991"/>
    <property type="gene ID" value="HanXRQr2_Chr04g0191991"/>
</dbReference>
<protein>
    <submittedName>
        <fullName evidence="2">Uncharacterized protein</fullName>
    </submittedName>
</protein>
<gene>
    <name evidence="2" type="ORF">HanXRQr2_Chr04g0191991</name>
</gene>
<keyword evidence="3" id="KW-1185">Reference proteome</keyword>
<dbReference type="Proteomes" id="UP000215914">
    <property type="component" value="Unassembled WGS sequence"/>
</dbReference>
<comment type="caution">
    <text evidence="2">The sequence shown here is derived from an EMBL/GenBank/DDBJ whole genome shotgun (WGS) entry which is preliminary data.</text>
</comment>
<name>A0A9K3JBI4_HELAN</name>
<proteinExistence type="predicted"/>
<keyword evidence="1" id="KW-1133">Transmembrane helix</keyword>
<evidence type="ECO:0000313" key="3">
    <source>
        <dbReference type="Proteomes" id="UP000215914"/>
    </source>
</evidence>
<evidence type="ECO:0000256" key="1">
    <source>
        <dbReference type="SAM" id="Phobius"/>
    </source>
</evidence>
<keyword evidence="1" id="KW-0472">Membrane</keyword>
<dbReference type="EMBL" id="MNCJ02000319">
    <property type="protein sequence ID" value="KAF5812385.1"/>
    <property type="molecule type" value="Genomic_DNA"/>
</dbReference>
<keyword evidence="1" id="KW-0812">Transmembrane</keyword>
<feature type="transmembrane region" description="Helical" evidence="1">
    <location>
        <begin position="20"/>
        <end position="45"/>
    </location>
</feature>